<evidence type="ECO:0000259" key="9">
    <source>
        <dbReference type="Pfam" id="PF22692"/>
    </source>
</evidence>
<protein>
    <recommendedName>
        <fullName evidence="5 6">Flagellar basal-body rod protein FlgF</fullName>
    </recommendedName>
</protein>
<evidence type="ECO:0000256" key="4">
    <source>
        <dbReference type="ARBA" id="ARBA00038560"/>
    </source>
</evidence>
<reference evidence="11" key="1">
    <citation type="submission" date="2016-10" db="EMBL/GenBank/DDBJ databases">
        <authorList>
            <person name="Varghese N."/>
            <person name="Submissions S."/>
        </authorList>
    </citation>
    <scope>NUCLEOTIDE SEQUENCE [LARGE SCALE GENOMIC DNA]</scope>
    <source>
        <strain evidence="11">N6PO6</strain>
    </source>
</reference>
<dbReference type="NCBIfam" id="NF009280">
    <property type="entry name" value="PRK12640.1"/>
    <property type="match status" value="1"/>
</dbReference>
<evidence type="ECO:0000256" key="2">
    <source>
        <dbReference type="ARBA" id="ARBA00009677"/>
    </source>
</evidence>
<evidence type="ECO:0000256" key="5">
    <source>
        <dbReference type="ARBA" id="ARBA00040228"/>
    </source>
</evidence>
<dbReference type="GO" id="GO:0071978">
    <property type="term" value="P:bacterial-type flagellum-dependent swarming motility"/>
    <property type="evidence" value="ECO:0007669"/>
    <property type="project" value="TreeGrafter"/>
</dbReference>
<evidence type="ECO:0000313" key="11">
    <source>
        <dbReference type="Proteomes" id="UP000242222"/>
    </source>
</evidence>
<accession>A0A1I4YC67</accession>
<dbReference type="OrthoDB" id="9804559at2"/>
<evidence type="ECO:0000259" key="8">
    <source>
        <dbReference type="Pfam" id="PF06429"/>
    </source>
</evidence>
<dbReference type="InterPro" id="IPR001444">
    <property type="entry name" value="Flag_bb_rod_N"/>
</dbReference>
<dbReference type="Pfam" id="PF00460">
    <property type="entry name" value="Flg_bb_rod"/>
    <property type="match status" value="1"/>
</dbReference>
<evidence type="ECO:0000256" key="1">
    <source>
        <dbReference type="ARBA" id="ARBA00004117"/>
    </source>
</evidence>
<comment type="subcellular location">
    <subcellularLocation>
        <location evidence="1 6">Bacterial flagellum basal body</location>
    </subcellularLocation>
</comment>
<keyword evidence="3 6" id="KW-0975">Bacterial flagellum</keyword>
<sequence length="243" mass="25736">MDRLIYTAVSGANRSLMQQQIHANNLSNANTDGFRADLERASSRVINGEGYHSRVQVSSANGGIDLTPGVLQETGRNLDVAIKGNGLIAVRDAGREAYTRNGHIEVDDQGNLTIMGKPVLGVGGPIQLPPFSQVSIGVDGTISLVPADGDVQAASDVDRIKLVDIAGGRLSKNNNGFLVTNRAVNPGSEVVRLTSGHLEASNVSAINEMVQTISLSRHFETQIKMMKVADTLAQAGNRLIRGT</sequence>
<keyword evidence="10" id="KW-0966">Cell projection</keyword>
<evidence type="ECO:0000313" key="10">
    <source>
        <dbReference type="EMBL" id="SFN35190.1"/>
    </source>
</evidence>
<organism evidence="10 11">
    <name type="scientific">Izhakiella capsodis</name>
    <dbReference type="NCBI Taxonomy" id="1367852"/>
    <lineage>
        <taxon>Bacteria</taxon>
        <taxon>Pseudomonadati</taxon>
        <taxon>Pseudomonadota</taxon>
        <taxon>Gammaproteobacteria</taxon>
        <taxon>Enterobacterales</taxon>
        <taxon>Erwiniaceae</taxon>
        <taxon>Izhakiella</taxon>
    </lineage>
</organism>
<name>A0A1I4YC67_9GAMM</name>
<dbReference type="InterPro" id="IPR020013">
    <property type="entry name" value="Flagellar_FlgE/F/G"/>
</dbReference>
<proteinExistence type="inferred from homology"/>
<keyword evidence="10" id="KW-0282">Flagellum</keyword>
<dbReference type="STRING" id="1367852.SAMN05216516_10611"/>
<comment type="similarity">
    <text evidence="2 6">Belongs to the flagella basal body rod proteins family.</text>
</comment>
<dbReference type="Pfam" id="PF22692">
    <property type="entry name" value="LlgE_F_G_D1"/>
    <property type="match status" value="1"/>
</dbReference>
<dbReference type="PANTHER" id="PTHR30435">
    <property type="entry name" value="FLAGELLAR PROTEIN"/>
    <property type="match status" value="1"/>
</dbReference>
<gene>
    <name evidence="10" type="ORF">SAMN05216516_10611</name>
</gene>
<evidence type="ECO:0000259" key="7">
    <source>
        <dbReference type="Pfam" id="PF00460"/>
    </source>
</evidence>
<dbReference type="RefSeq" id="WP_092877682.1">
    <property type="nucleotide sequence ID" value="NZ_FOVC01000006.1"/>
</dbReference>
<comment type="subunit">
    <text evidence="4 6">The basal body constitutes a major portion of the flagellar organelle and consists of five rings (E,L,P,S, and M) mounted on a central rod. The rod consists of about 26 subunits of FlgG in the distal portion, and FlgB, FlgC and FlgF are thought to build up the proximal portion of the rod with about 6 subunits each.</text>
</comment>
<evidence type="ECO:0000256" key="6">
    <source>
        <dbReference type="RuleBase" id="RU362116"/>
    </source>
</evidence>
<dbReference type="SUPFAM" id="SSF117143">
    <property type="entry name" value="Flagellar hook protein flgE"/>
    <property type="match status" value="1"/>
</dbReference>
<dbReference type="NCBIfam" id="TIGR03506">
    <property type="entry name" value="FlgEFG_subfam"/>
    <property type="match status" value="1"/>
</dbReference>
<keyword evidence="11" id="KW-1185">Reference proteome</keyword>
<dbReference type="InterPro" id="IPR037925">
    <property type="entry name" value="FlgE/F/G-like"/>
</dbReference>
<evidence type="ECO:0000256" key="3">
    <source>
        <dbReference type="ARBA" id="ARBA00023143"/>
    </source>
</evidence>
<dbReference type="Proteomes" id="UP000242222">
    <property type="component" value="Unassembled WGS sequence"/>
</dbReference>
<dbReference type="PANTHER" id="PTHR30435:SF18">
    <property type="entry name" value="FLAGELLAR BASAL-BODY ROD PROTEIN FLGF"/>
    <property type="match status" value="1"/>
</dbReference>
<dbReference type="AlphaFoldDB" id="A0A1I4YC67"/>
<feature type="domain" description="Flagellar basal-body/hook protein C-terminal" evidence="8">
    <location>
        <begin position="195"/>
        <end position="239"/>
    </location>
</feature>
<feature type="domain" description="Flagellar basal body rod protein N-terminal" evidence="7">
    <location>
        <begin position="5"/>
        <end position="35"/>
    </location>
</feature>
<dbReference type="EMBL" id="FOVC01000006">
    <property type="protein sequence ID" value="SFN35190.1"/>
    <property type="molecule type" value="Genomic_DNA"/>
</dbReference>
<dbReference type="InterPro" id="IPR010930">
    <property type="entry name" value="Flg_bb/hook_C_dom"/>
</dbReference>
<dbReference type="Pfam" id="PF06429">
    <property type="entry name" value="Flg_bbr_C"/>
    <property type="match status" value="1"/>
</dbReference>
<feature type="domain" description="Flagellar hook protein FlgE/F/G-like D1" evidence="9">
    <location>
        <begin position="81"/>
        <end position="143"/>
    </location>
</feature>
<dbReference type="InterPro" id="IPR053967">
    <property type="entry name" value="LlgE_F_G-like_D1"/>
</dbReference>
<keyword evidence="10" id="KW-0969">Cilium</keyword>
<dbReference type="GO" id="GO:0030694">
    <property type="term" value="C:bacterial-type flagellum basal body, rod"/>
    <property type="evidence" value="ECO:0007669"/>
    <property type="project" value="UniProtKB-UniRule"/>
</dbReference>